<organism evidence="2">
    <name type="scientific">Rhipicephalus appendiculatus</name>
    <name type="common">Brown ear tick</name>
    <dbReference type="NCBI Taxonomy" id="34631"/>
    <lineage>
        <taxon>Eukaryota</taxon>
        <taxon>Metazoa</taxon>
        <taxon>Ecdysozoa</taxon>
        <taxon>Arthropoda</taxon>
        <taxon>Chelicerata</taxon>
        <taxon>Arachnida</taxon>
        <taxon>Acari</taxon>
        <taxon>Parasitiformes</taxon>
        <taxon>Ixodida</taxon>
        <taxon>Ixodoidea</taxon>
        <taxon>Ixodidae</taxon>
        <taxon>Rhipicephalinae</taxon>
        <taxon>Rhipicephalus</taxon>
        <taxon>Rhipicephalus</taxon>
    </lineage>
</organism>
<accession>A0A131ZBK9</accession>
<evidence type="ECO:0000256" key="1">
    <source>
        <dbReference type="SAM" id="SignalP"/>
    </source>
</evidence>
<feature type="chain" id="PRO_5007287173" evidence="1">
    <location>
        <begin position="22"/>
        <end position="140"/>
    </location>
</feature>
<dbReference type="EMBL" id="GEDV01000926">
    <property type="protein sequence ID" value="JAP87631.1"/>
    <property type="molecule type" value="Transcribed_RNA"/>
</dbReference>
<sequence length="140" mass="16046">FLRGVFIFIPFFFLQIRRSYGRFCYQPRPTSWTHLQVGRRFTVKFAHLQGEGHGSVWEHSIFTQSGDSDEEPWVALEGFFIRNVRASMNTNANLKEDISILGNAQALSQECKRGLNISVPTTHMGASCEAPHPYNYFPMT</sequence>
<name>A0A131ZBK9_RHIAP</name>
<dbReference type="AlphaFoldDB" id="A0A131ZBK9"/>
<proteinExistence type="predicted"/>
<evidence type="ECO:0000313" key="2">
    <source>
        <dbReference type="EMBL" id="JAP87631.1"/>
    </source>
</evidence>
<reference evidence="2" key="1">
    <citation type="journal article" date="2016" name="Ticks Tick Borne Dis.">
        <title>De novo assembly and annotation of the salivary gland transcriptome of Rhipicephalus appendiculatus male and female ticks during blood feeding.</title>
        <authorList>
            <person name="de Castro M.H."/>
            <person name="de Klerk D."/>
            <person name="Pienaar R."/>
            <person name="Latif A.A."/>
            <person name="Rees D.J."/>
            <person name="Mans B.J."/>
        </authorList>
    </citation>
    <scope>NUCLEOTIDE SEQUENCE</scope>
    <source>
        <tissue evidence="2">Salivary glands</tissue>
    </source>
</reference>
<keyword evidence="1" id="KW-0732">Signal</keyword>
<feature type="signal peptide" evidence="1">
    <location>
        <begin position="1"/>
        <end position="21"/>
    </location>
</feature>
<protein>
    <submittedName>
        <fullName evidence="2">Uncharacterized protein</fullName>
    </submittedName>
</protein>
<feature type="non-terminal residue" evidence="2">
    <location>
        <position position="1"/>
    </location>
</feature>